<dbReference type="EMBL" id="CP010836">
    <property type="protein sequence ID" value="AJP71389.1"/>
    <property type="molecule type" value="Genomic_DNA"/>
</dbReference>
<name>A0A7U4J6Y9_9SPHN</name>
<gene>
    <name evidence="2" type="ORF">TS85_05790</name>
</gene>
<accession>A0A7U4J6Y9</accession>
<dbReference type="PANTHER" id="PTHR34400">
    <property type="match status" value="1"/>
</dbReference>
<reference evidence="2 3" key="1">
    <citation type="journal article" date="2015" name="Int. J. Syst. Evol. Microbiol.">
        <title>Sphingomonas hengshuiensis sp. nov., isolated from lake wetland.</title>
        <authorList>
            <person name="Wei S."/>
            <person name="Wang T."/>
            <person name="Liu H."/>
            <person name="Zhang C."/>
            <person name="Guo J."/>
            <person name="Wang Q."/>
            <person name="Liang K."/>
            <person name="Zhang Z."/>
        </authorList>
    </citation>
    <scope>NUCLEOTIDE SEQUENCE [LARGE SCALE GENOMIC DNA]</scope>
    <source>
        <strain evidence="2 3">WHSC-8</strain>
    </source>
</reference>
<dbReference type="PANTHER" id="PTHR34400:SF4">
    <property type="entry name" value="MEMBRANE PROTEIN"/>
    <property type="match status" value="1"/>
</dbReference>
<dbReference type="InterPro" id="IPR026820">
    <property type="entry name" value="VioB/RebD_dom"/>
</dbReference>
<dbReference type="RefSeq" id="WP_044330963.1">
    <property type="nucleotide sequence ID" value="NZ_CP010836.1"/>
</dbReference>
<dbReference type="InterPro" id="IPR012347">
    <property type="entry name" value="Ferritin-like"/>
</dbReference>
<evidence type="ECO:0000313" key="2">
    <source>
        <dbReference type="EMBL" id="AJP71389.1"/>
    </source>
</evidence>
<sequence>METPEGPDIGEVRLAWIEPASVLGVRKLVQGAIDIEFATLPPYLYASMTILPETNAAAKARLQSIIMQEMIHMCLACNIMNAIGGTVRVNAPSYPGHLPGDVGGKLVIHLYPFSPEAMAQGMAIEKPLDPVQPKLLRSGAKSPVTIGEYYERLKAALCKLPASAWKPNRNQVNDGQFFQGQVFAVHNCDDACRAIDQIVSEGEGTPVTPENKGSPLDFQNELAHFYRFWEVYRNQVIEKDVAAGPDDSGYKWGGTLGVDYAQSYPAIVDPEEHKFKGESAAVRAAQDKCNAAYAAMIAALAAAFSGKNGQLGVGVRAMFDLRMAAIQALNTPMKNGKVAGPAFLPPKRSGASKGAAA</sequence>
<dbReference type="Gene3D" id="1.20.1260.10">
    <property type="match status" value="1"/>
</dbReference>
<keyword evidence="3" id="KW-1185">Reference proteome</keyword>
<reference evidence="2 3" key="2">
    <citation type="submission" date="2015-02" db="EMBL/GenBank/DDBJ databases">
        <title>The complete genome of Sphingomonas hengshuiensis sp. WHSC-8 isolated from soil of Hengshui Lake.</title>
        <authorList>
            <person name="Wei S."/>
            <person name="Guo J."/>
            <person name="Su C."/>
            <person name="Wu R."/>
            <person name="Zhang Z."/>
            <person name="Liang K."/>
            <person name="Li H."/>
            <person name="Wang T."/>
            <person name="Liu H."/>
            <person name="Zhang C."/>
            <person name="Li Z."/>
            <person name="Wang Q."/>
            <person name="Meng J."/>
        </authorList>
    </citation>
    <scope>NUCLEOTIDE SEQUENCE [LARGE SCALE GENOMIC DNA]</scope>
    <source>
        <strain evidence="2 3">WHSC-8</strain>
    </source>
</reference>
<evidence type="ECO:0000259" key="1">
    <source>
        <dbReference type="Pfam" id="PF12902"/>
    </source>
</evidence>
<dbReference type="AlphaFoldDB" id="A0A7U4J6Y9"/>
<dbReference type="KEGG" id="sphi:TS85_05790"/>
<protein>
    <recommendedName>
        <fullName evidence="1">Iminophenyl-pyruvate dimer synthase domain-containing protein</fullName>
    </recommendedName>
</protein>
<organism evidence="2 3">
    <name type="scientific">Sphingomonas hengshuiensis</name>
    <dbReference type="NCBI Taxonomy" id="1609977"/>
    <lineage>
        <taxon>Bacteria</taxon>
        <taxon>Pseudomonadati</taxon>
        <taxon>Pseudomonadota</taxon>
        <taxon>Alphaproteobacteria</taxon>
        <taxon>Sphingomonadales</taxon>
        <taxon>Sphingomonadaceae</taxon>
        <taxon>Sphingomonas</taxon>
    </lineage>
</organism>
<proteinExistence type="predicted"/>
<evidence type="ECO:0000313" key="3">
    <source>
        <dbReference type="Proteomes" id="UP000032300"/>
    </source>
</evidence>
<dbReference type="Proteomes" id="UP000032300">
    <property type="component" value="Chromosome"/>
</dbReference>
<dbReference type="Pfam" id="PF12902">
    <property type="entry name" value="Ferritin-like"/>
    <property type="match status" value="1"/>
</dbReference>
<dbReference type="OrthoDB" id="9795032at2"/>
<feature type="domain" description="Iminophenyl-pyruvate dimer synthase" evidence="1">
    <location>
        <begin position="29"/>
        <end position="232"/>
    </location>
</feature>